<keyword evidence="1" id="KW-1133">Transmembrane helix</keyword>
<proteinExistence type="predicted"/>
<evidence type="ECO:0000256" key="1">
    <source>
        <dbReference type="SAM" id="Phobius"/>
    </source>
</evidence>
<protein>
    <submittedName>
        <fullName evidence="2">Uncharacterized protein</fullName>
    </submittedName>
</protein>
<feature type="transmembrane region" description="Helical" evidence="1">
    <location>
        <begin position="40"/>
        <end position="60"/>
    </location>
</feature>
<gene>
    <name evidence="2" type="ORF">E1809_20135</name>
</gene>
<keyword evidence="3" id="KW-1185">Reference proteome</keyword>
<dbReference type="RefSeq" id="WP_133206026.1">
    <property type="nucleotide sequence ID" value="NZ_SMRU01000028.1"/>
</dbReference>
<dbReference type="EMBL" id="SMRU01000028">
    <property type="protein sequence ID" value="TDF91635.1"/>
    <property type="molecule type" value="Genomic_DNA"/>
</dbReference>
<dbReference type="Proteomes" id="UP000295511">
    <property type="component" value="Unassembled WGS sequence"/>
</dbReference>
<reference evidence="2 3" key="1">
    <citation type="submission" date="2019-03" db="EMBL/GenBank/DDBJ databases">
        <title>Whole genome sequence of Arthrobacter sp JH1-1.</title>
        <authorList>
            <person name="Trinh H.N."/>
        </authorList>
    </citation>
    <scope>NUCLEOTIDE SEQUENCE [LARGE SCALE GENOMIC DNA]</scope>
    <source>
        <strain evidence="2 3">JH1-1</strain>
    </source>
</reference>
<comment type="caution">
    <text evidence="2">The sequence shown here is derived from an EMBL/GenBank/DDBJ whole genome shotgun (WGS) entry which is preliminary data.</text>
</comment>
<feature type="transmembrane region" description="Helical" evidence="1">
    <location>
        <begin position="12"/>
        <end position="34"/>
    </location>
</feature>
<dbReference type="AlphaFoldDB" id="A0A4R5KAU3"/>
<evidence type="ECO:0000313" key="2">
    <source>
        <dbReference type="EMBL" id="TDF91635.1"/>
    </source>
</evidence>
<evidence type="ECO:0000313" key="3">
    <source>
        <dbReference type="Proteomes" id="UP000295511"/>
    </source>
</evidence>
<sequence>MSQPTKRSRQNTFLGYGFILLSIIGIISGIGQIWSSGKVVPGLTTILFGVVFIVVGVMRLRVKSRL</sequence>
<name>A0A4R5KAU3_9MICC</name>
<organism evidence="2 3">
    <name type="scientific">Arthrobacter terricola</name>
    <dbReference type="NCBI Taxonomy" id="2547396"/>
    <lineage>
        <taxon>Bacteria</taxon>
        <taxon>Bacillati</taxon>
        <taxon>Actinomycetota</taxon>
        <taxon>Actinomycetes</taxon>
        <taxon>Micrococcales</taxon>
        <taxon>Micrococcaceae</taxon>
        <taxon>Arthrobacter</taxon>
    </lineage>
</organism>
<accession>A0A4R5KAU3</accession>
<keyword evidence="1" id="KW-0812">Transmembrane</keyword>
<keyword evidence="1" id="KW-0472">Membrane</keyword>